<dbReference type="RefSeq" id="WP_280997195.1">
    <property type="nucleotide sequence ID" value="NZ_CP069362.1"/>
</dbReference>
<dbReference type="Pfam" id="PF13304">
    <property type="entry name" value="AAA_21"/>
    <property type="match status" value="1"/>
</dbReference>
<keyword evidence="3" id="KW-1185">Reference proteome</keyword>
<dbReference type="InterPro" id="IPR014555">
    <property type="entry name" value="RecF-like"/>
</dbReference>
<dbReference type="Proteomes" id="UP001232493">
    <property type="component" value="Chromosome"/>
</dbReference>
<protein>
    <submittedName>
        <fullName evidence="2">AAA family ATPase</fullName>
    </submittedName>
</protein>
<gene>
    <name evidence="2" type="ORF">JRV97_06020</name>
</gene>
<sequence length="420" mass="48675">MKIKKLKVKNFKSFNELEVELKNFNVLIGANAGGKSNFIHIFEFLRDIAKLGLDNAISIQGDVEYIRNINIGSAENLSIESVFSFDEDRIFLEKVKDEFFLIKIHEIFYEFELEFYKRSSKYKIVKDKLVQKLKIFKSEEKSKKLKEDNFLGEGKLIISRENNGKIKIHLESPDNVSIKEDSIYPQFFIKEKLSNNILLINTPYFIIPFPLIEAFGDISIYDFDPKLPKKAIPITGKAELEEDGSNLSIILNNIIKNTNKKKKLFNLVKDILPFISNLDVEKLADKSLLFKLEEKYFKNNYIPASLISDGTINIIALIITLYFEKKNLTIIEEPERNIHPYLISKMVEMMEDASQRKQIIVTTHNPEIVKYTNLDNILLVSRDNKGFSTISRPADKEEVKIFLENEIGIEELFIQNLLRG</sequence>
<dbReference type="Gene3D" id="3.40.50.300">
    <property type="entry name" value="P-loop containing nucleotide triphosphate hydrolases"/>
    <property type="match status" value="2"/>
</dbReference>
<dbReference type="InterPro" id="IPR027417">
    <property type="entry name" value="P-loop_NTPase"/>
</dbReference>
<accession>A0ABY8PMR6</accession>
<organism evidence="2 3">
    <name type="scientific">Marinitoga aeolica</name>
    <dbReference type="NCBI Taxonomy" id="2809031"/>
    <lineage>
        <taxon>Bacteria</taxon>
        <taxon>Thermotogati</taxon>
        <taxon>Thermotogota</taxon>
        <taxon>Thermotogae</taxon>
        <taxon>Petrotogales</taxon>
        <taxon>Petrotogaceae</taxon>
        <taxon>Marinitoga</taxon>
    </lineage>
</organism>
<name>A0ABY8PMR6_9BACT</name>
<feature type="domain" description="ATPase AAA-type core" evidence="1">
    <location>
        <begin position="24"/>
        <end position="369"/>
    </location>
</feature>
<dbReference type="InterPro" id="IPR003959">
    <property type="entry name" value="ATPase_AAA_core"/>
</dbReference>
<reference evidence="2 3" key="1">
    <citation type="submission" date="2021-02" db="EMBL/GenBank/DDBJ databases">
        <title>Characterization of Marinitoga sp. nov. str. BP5-C20A.</title>
        <authorList>
            <person name="Erauso G."/>
            <person name="Postec A."/>
        </authorList>
    </citation>
    <scope>NUCLEOTIDE SEQUENCE [LARGE SCALE GENOMIC DNA]</scope>
    <source>
        <strain evidence="2 3">BP5-C20A</strain>
    </source>
</reference>
<dbReference type="SUPFAM" id="SSF52540">
    <property type="entry name" value="P-loop containing nucleoside triphosphate hydrolases"/>
    <property type="match status" value="1"/>
</dbReference>
<dbReference type="EMBL" id="CP069362">
    <property type="protein sequence ID" value="WGS63934.1"/>
    <property type="molecule type" value="Genomic_DNA"/>
</dbReference>
<evidence type="ECO:0000313" key="2">
    <source>
        <dbReference type="EMBL" id="WGS63934.1"/>
    </source>
</evidence>
<dbReference type="PANTHER" id="PTHR40396:SF1">
    <property type="entry name" value="ATPASE AAA-TYPE CORE DOMAIN-CONTAINING PROTEIN"/>
    <property type="match status" value="1"/>
</dbReference>
<dbReference type="PIRSF" id="PIRSF029347">
    <property type="entry name" value="RecF"/>
    <property type="match status" value="1"/>
</dbReference>
<dbReference type="PANTHER" id="PTHR40396">
    <property type="entry name" value="ATPASE-LIKE PROTEIN"/>
    <property type="match status" value="1"/>
</dbReference>
<evidence type="ECO:0000313" key="3">
    <source>
        <dbReference type="Proteomes" id="UP001232493"/>
    </source>
</evidence>
<proteinExistence type="predicted"/>
<evidence type="ECO:0000259" key="1">
    <source>
        <dbReference type="Pfam" id="PF13304"/>
    </source>
</evidence>